<dbReference type="GO" id="GO:0005549">
    <property type="term" value="F:odorant binding"/>
    <property type="evidence" value="ECO:0007669"/>
    <property type="project" value="InterPro"/>
</dbReference>
<proteinExistence type="predicted"/>
<evidence type="ECO:0000313" key="2">
    <source>
        <dbReference type="EnsemblMetazoa" id="GAUT052952-PA"/>
    </source>
</evidence>
<dbReference type="AlphaFoldDB" id="A0A3F2Z377"/>
<name>A0A3F2Z377_GLOAU</name>
<dbReference type="Gene3D" id="1.10.238.20">
    <property type="entry name" value="Pheromone/general odorant binding protein domain"/>
    <property type="match status" value="1"/>
</dbReference>
<dbReference type="Proteomes" id="UP000078200">
    <property type="component" value="Unassembled WGS sequence"/>
</dbReference>
<dbReference type="EnsemblMetazoa" id="GAUT052952-RA">
    <property type="protein sequence ID" value="GAUT052952-PA"/>
    <property type="gene ID" value="GAUT052952"/>
</dbReference>
<dbReference type="InterPro" id="IPR036728">
    <property type="entry name" value="PBP_GOBP_sf"/>
</dbReference>
<reference evidence="2" key="1">
    <citation type="submission" date="2020-05" db="UniProtKB">
        <authorList>
            <consortium name="EnsemblMetazoa"/>
        </authorList>
    </citation>
    <scope>IDENTIFICATION</scope>
    <source>
        <strain evidence="2">TTRI</strain>
    </source>
</reference>
<keyword evidence="1" id="KW-0732">Signal</keyword>
<organism evidence="2 3">
    <name type="scientific">Glossina austeni</name>
    <name type="common">Savannah tsetse fly</name>
    <dbReference type="NCBI Taxonomy" id="7395"/>
    <lineage>
        <taxon>Eukaryota</taxon>
        <taxon>Metazoa</taxon>
        <taxon>Ecdysozoa</taxon>
        <taxon>Arthropoda</taxon>
        <taxon>Hexapoda</taxon>
        <taxon>Insecta</taxon>
        <taxon>Pterygota</taxon>
        <taxon>Neoptera</taxon>
        <taxon>Endopterygota</taxon>
        <taxon>Diptera</taxon>
        <taxon>Brachycera</taxon>
        <taxon>Muscomorpha</taxon>
        <taxon>Hippoboscoidea</taxon>
        <taxon>Glossinidae</taxon>
        <taxon>Glossina</taxon>
    </lineage>
</organism>
<feature type="chain" id="PRO_5017832159" evidence="1">
    <location>
        <begin position="20"/>
        <end position="136"/>
    </location>
</feature>
<evidence type="ECO:0000313" key="3">
    <source>
        <dbReference type="Proteomes" id="UP000078200"/>
    </source>
</evidence>
<keyword evidence="3" id="KW-1185">Reference proteome</keyword>
<evidence type="ECO:0000256" key="1">
    <source>
        <dbReference type="SAM" id="SignalP"/>
    </source>
</evidence>
<accession>A0A3F2Z377</accession>
<dbReference type="SUPFAM" id="SSF47565">
    <property type="entry name" value="Insect pheromone/odorant-binding proteins"/>
    <property type="match status" value="1"/>
</dbReference>
<dbReference type="VEuPathDB" id="VectorBase:GAUT052952"/>
<feature type="signal peptide" evidence="1">
    <location>
        <begin position="1"/>
        <end position="19"/>
    </location>
</feature>
<protein>
    <submittedName>
        <fullName evidence="2">Uncharacterized protein</fullName>
    </submittedName>
</protein>
<sequence>MKFCIFVLIALGIIPIIDAKDNERPKIVNKAVMLLQRKKCLAAEGYSEDIFPSDDVSETFDIILHLASEEVPHEAKCFLRCWLKRSYILQDNFLINKNKETDAYCEREAKALAYGDECEFAFAYQKCARSLNNLTF</sequence>